<evidence type="ECO:0000256" key="3">
    <source>
        <dbReference type="ARBA" id="ARBA00022676"/>
    </source>
</evidence>
<keyword evidence="3" id="KW-0328">Glycosyltransferase</keyword>
<sequence>MVTPLSTLPGMPFGMFVVLMCGVILLAAIGVKLLFKPDVSLGSGRGRSSRATSSRGPRAAEDDPQERQASIDDAQEFADRTGLPRALATSSRYSPALLLVAAFLVIWLYWRITVTWRGHFDPWLIWTFNMIFALVALQLALAFSERRIVGGGEGPRRVAVLIPLYNEDHQVVRRMLGALLAQSQPPEEIHVVDDGSTQGAYPQERQWFLAQAANQGIQATWQRTPNRGKRHAQAQAFRQIRRADLFVTVDSDSMLDAEALKEITRPFAEQRVMSVAGIILAMNNRVNLLARITDMIFVGQQLTDRSSMSRLGTVMVNSGGLAAYRYSILADNIDIYMNETYMGRHVEFSDDSMLTLFAMLRGRTVQQPSAFAFAWMPDRFSHHYRQQMRWFRGSFIRGLWRIRFLPILSWGWWRQVTGWLQLWAVSSVFVYLVVWRPLFTDYGIPIEVLLVPILIGLAQNLRYVGVWRSDVSSRQRYGSLVISPLATLWTTFLLRPLRLWGMVTSTKMGWNTRQQVEVKENSQEQDLLVVAPAGPVPVRSSIKPQATPVRAASTRPVSRPPAPRPGVLGSQSAHAGAAPPPPPPPPSAADLLVPPPSKRPRTTSPARLGHSPLPPPPAKPLTAWAANSPSASSPAPVPAPAPAPPPPPPAERDEADVASAAPVDHLDRADPTEQAAQAEHASQAEQVERADQAGQAGHSGHGHLPPPPEKSPTARVSNSASTPSSAPGKGAAMHRKSRTYPTGNIPAGSWQ</sequence>
<feature type="transmembrane region" description="Helical" evidence="7">
    <location>
        <begin position="12"/>
        <end position="35"/>
    </location>
</feature>
<dbReference type="Gene3D" id="3.90.550.10">
    <property type="entry name" value="Spore Coat Polysaccharide Biosynthesis Protein SpsA, Chain A"/>
    <property type="match status" value="1"/>
</dbReference>
<gene>
    <name evidence="8" type="ORF">NCTC11923_02064</name>
</gene>
<dbReference type="KEGG" id="asla:NCTC11923_02064"/>
<dbReference type="Pfam" id="PF13641">
    <property type="entry name" value="Glyco_tranf_2_3"/>
    <property type="match status" value="1"/>
</dbReference>
<proteinExistence type="predicted"/>
<evidence type="ECO:0000256" key="7">
    <source>
        <dbReference type="SAM" id="Phobius"/>
    </source>
</evidence>
<feature type="transmembrane region" description="Helical" evidence="7">
    <location>
        <begin position="446"/>
        <end position="465"/>
    </location>
</feature>
<feature type="compositionally biased region" description="Basic and acidic residues" evidence="6">
    <location>
        <begin position="58"/>
        <end position="69"/>
    </location>
</feature>
<dbReference type="Proteomes" id="UP000276899">
    <property type="component" value="Chromosome"/>
</dbReference>
<feature type="transmembrane region" description="Helical" evidence="7">
    <location>
        <begin position="477"/>
        <end position="497"/>
    </location>
</feature>
<feature type="transmembrane region" description="Helical" evidence="7">
    <location>
        <begin position="93"/>
        <end position="112"/>
    </location>
</feature>
<name>A0A3S4SQJ8_9ACTO</name>
<evidence type="ECO:0000256" key="5">
    <source>
        <dbReference type="ARBA" id="ARBA00023136"/>
    </source>
</evidence>
<keyword evidence="4 8" id="KW-0808">Transferase</keyword>
<keyword evidence="7" id="KW-1133">Transmembrane helix</keyword>
<evidence type="ECO:0000313" key="8">
    <source>
        <dbReference type="EMBL" id="VEG75401.1"/>
    </source>
</evidence>
<evidence type="ECO:0000256" key="2">
    <source>
        <dbReference type="ARBA" id="ARBA00022475"/>
    </source>
</evidence>
<evidence type="ECO:0000256" key="4">
    <source>
        <dbReference type="ARBA" id="ARBA00022679"/>
    </source>
</evidence>
<organism evidence="8 9">
    <name type="scientific">Actinomyces slackii</name>
    <dbReference type="NCBI Taxonomy" id="52774"/>
    <lineage>
        <taxon>Bacteria</taxon>
        <taxon>Bacillati</taxon>
        <taxon>Actinomycetota</taxon>
        <taxon>Actinomycetes</taxon>
        <taxon>Actinomycetales</taxon>
        <taxon>Actinomycetaceae</taxon>
        <taxon>Actinomyces</taxon>
    </lineage>
</organism>
<feature type="compositionally biased region" description="Low complexity" evidence="6">
    <location>
        <begin position="602"/>
        <end position="611"/>
    </location>
</feature>
<dbReference type="RefSeq" id="WP_232012014.1">
    <property type="nucleotide sequence ID" value="NZ_LR134363.1"/>
</dbReference>
<feature type="compositionally biased region" description="Pro residues" evidence="6">
    <location>
        <begin position="578"/>
        <end position="597"/>
    </location>
</feature>
<evidence type="ECO:0000313" key="9">
    <source>
        <dbReference type="Proteomes" id="UP000276899"/>
    </source>
</evidence>
<keyword evidence="5 7" id="KW-0472">Membrane</keyword>
<feature type="transmembrane region" description="Helical" evidence="7">
    <location>
        <begin position="419"/>
        <end position="439"/>
    </location>
</feature>
<dbReference type="GO" id="GO:0050501">
    <property type="term" value="F:hyaluronan synthase activity"/>
    <property type="evidence" value="ECO:0007669"/>
    <property type="project" value="TreeGrafter"/>
</dbReference>
<dbReference type="GO" id="GO:0085029">
    <property type="term" value="P:extracellular matrix assembly"/>
    <property type="evidence" value="ECO:0007669"/>
    <property type="project" value="TreeGrafter"/>
</dbReference>
<protein>
    <submittedName>
        <fullName evidence="8">N-glycosyltransferase</fullName>
    </submittedName>
</protein>
<feature type="compositionally biased region" description="Low complexity" evidence="6">
    <location>
        <begin position="620"/>
        <end position="634"/>
    </location>
</feature>
<dbReference type="InterPro" id="IPR029044">
    <property type="entry name" value="Nucleotide-diphossugar_trans"/>
</dbReference>
<comment type="subcellular location">
    <subcellularLocation>
        <location evidence="1">Cell membrane</location>
    </subcellularLocation>
</comment>
<dbReference type="AlphaFoldDB" id="A0A3S4SQJ8"/>
<dbReference type="PANTHER" id="PTHR22913:SF12">
    <property type="entry name" value="MANNURONAN SYNTHASE"/>
    <property type="match status" value="1"/>
</dbReference>
<dbReference type="EMBL" id="LR134363">
    <property type="protein sequence ID" value="VEG75401.1"/>
    <property type="molecule type" value="Genomic_DNA"/>
</dbReference>
<keyword evidence="2" id="KW-1003">Cell membrane</keyword>
<reference evidence="8 9" key="1">
    <citation type="submission" date="2018-12" db="EMBL/GenBank/DDBJ databases">
        <authorList>
            <consortium name="Pathogen Informatics"/>
        </authorList>
    </citation>
    <scope>NUCLEOTIDE SEQUENCE [LARGE SCALE GENOMIC DNA]</scope>
    <source>
        <strain evidence="8 9">NCTC11923</strain>
    </source>
</reference>
<dbReference type="GO" id="GO:0005886">
    <property type="term" value="C:plasma membrane"/>
    <property type="evidence" value="ECO:0007669"/>
    <property type="project" value="UniProtKB-SubCell"/>
</dbReference>
<feature type="compositionally biased region" description="Pro residues" evidence="6">
    <location>
        <begin position="635"/>
        <end position="649"/>
    </location>
</feature>
<feature type="region of interest" description="Disordered" evidence="6">
    <location>
        <begin position="539"/>
        <end position="751"/>
    </location>
</feature>
<feature type="region of interest" description="Disordered" evidence="6">
    <location>
        <begin position="41"/>
        <end position="69"/>
    </location>
</feature>
<dbReference type="STRING" id="1278298.GCA_000428685_00497"/>
<dbReference type="SUPFAM" id="SSF53448">
    <property type="entry name" value="Nucleotide-diphospho-sugar transferases"/>
    <property type="match status" value="1"/>
</dbReference>
<dbReference type="CDD" id="cd06423">
    <property type="entry name" value="CESA_like"/>
    <property type="match status" value="1"/>
</dbReference>
<accession>A0A3S4SQJ8</accession>
<keyword evidence="7" id="KW-0812">Transmembrane</keyword>
<dbReference type="PANTHER" id="PTHR22913">
    <property type="entry name" value="HYALURONAN SYNTHASE"/>
    <property type="match status" value="1"/>
</dbReference>
<feature type="compositionally biased region" description="Polar residues" evidence="6">
    <location>
        <begin position="714"/>
        <end position="725"/>
    </location>
</feature>
<evidence type="ECO:0000256" key="1">
    <source>
        <dbReference type="ARBA" id="ARBA00004236"/>
    </source>
</evidence>
<dbReference type="GO" id="GO:0030213">
    <property type="term" value="P:hyaluronan biosynthetic process"/>
    <property type="evidence" value="ECO:0007669"/>
    <property type="project" value="TreeGrafter"/>
</dbReference>
<evidence type="ECO:0000256" key="6">
    <source>
        <dbReference type="SAM" id="MobiDB-lite"/>
    </source>
</evidence>
<feature type="compositionally biased region" description="Low complexity" evidence="6">
    <location>
        <begin position="673"/>
        <end position="685"/>
    </location>
</feature>
<feature type="transmembrane region" description="Helical" evidence="7">
    <location>
        <begin position="124"/>
        <end position="143"/>
    </location>
</feature>
<keyword evidence="9" id="KW-1185">Reference proteome</keyword>